<comment type="function">
    <text evidence="5">Could be a nuclease involved in processing of the 5'-end of pre-16S rRNA.</text>
</comment>
<proteinExistence type="inferred from homology"/>
<accession>A0A363CZS8</accession>
<dbReference type="SMART" id="SM00732">
    <property type="entry name" value="YqgFc"/>
    <property type="match status" value="1"/>
</dbReference>
<keyword evidence="4 5" id="KW-0378">Hydrolase</keyword>
<dbReference type="PANTHER" id="PTHR33317:SF4">
    <property type="entry name" value="POLYNUCLEOTIDYL TRANSFERASE, RIBONUCLEASE H-LIKE SUPERFAMILY PROTEIN"/>
    <property type="match status" value="1"/>
</dbReference>
<evidence type="ECO:0000313" key="7">
    <source>
        <dbReference type="EMBL" id="PUE64337.1"/>
    </source>
</evidence>
<keyword evidence="8" id="KW-1185">Reference proteome</keyword>
<evidence type="ECO:0000256" key="5">
    <source>
        <dbReference type="HAMAP-Rule" id="MF_00651"/>
    </source>
</evidence>
<dbReference type="NCBIfam" id="TIGR00250">
    <property type="entry name" value="RNAse_H_YqgF"/>
    <property type="match status" value="1"/>
</dbReference>
<dbReference type="InterPro" id="IPR005227">
    <property type="entry name" value="YqgF"/>
</dbReference>
<dbReference type="PANTHER" id="PTHR33317">
    <property type="entry name" value="POLYNUCLEOTIDYL TRANSFERASE, RIBONUCLEASE H-LIKE SUPERFAMILY PROTEIN"/>
    <property type="match status" value="1"/>
</dbReference>
<feature type="domain" description="YqgF/RNase H-like" evidence="6">
    <location>
        <begin position="1"/>
        <end position="94"/>
    </location>
</feature>
<keyword evidence="3 5" id="KW-0540">Nuclease</keyword>
<evidence type="ECO:0000256" key="3">
    <source>
        <dbReference type="ARBA" id="ARBA00022722"/>
    </source>
</evidence>
<dbReference type="NCBIfam" id="NF001026">
    <property type="entry name" value="PRK00109.2-2"/>
    <property type="match status" value="1"/>
</dbReference>
<dbReference type="InterPro" id="IPR006641">
    <property type="entry name" value="YqgF/RNaseH-like_dom"/>
</dbReference>
<dbReference type="RefSeq" id="WP_108559016.1">
    <property type="nucleotide sequence ID" value="NZ_MUXE01000008.1"/>
</dbReference>
<dbReference type="GO" id="GO:0005829">
    <property type="term" value="C:cytosol"/>
    <property type="evidence" value="ECO:0007669"/>
    <property type="project" value="TreeGrafter"/>
</dbReference>
<comment type="caution">
    <text evidence="7">The sequence shown here is derived from an EMBL/GenBank/DDBJ whole genome shotgun (WGS) entry which is preliminary data.</text>
</comment>
<dbReference type="OrthoDB" id="9796140at2"/>
<dbReference type="Proteomes" id="UP000251135">
    <property type="component" value="Unassembled WGS sequence"/>
</dbReference>
<comment type="subcellular location">
    <subcellularLocation>
        <location evidence="5">Cytoplasm</location>
    </subcellularLocation>
</comment>
<dbReference type="SUPFAM" id="SSF53098">
    <property type="entry name" value="Ribonuclease H-like"/>
    <property type="match status" value="1"/>
</dbReference>
<sequence length="128" mass="14597">MKLASIDVGLKRIGVAICLTSDIVTPQAAILRKNRNQAARDVNIFLKEWEIEKLIVGFPSASIDMQNRINHFVSLLELKIPYEFCEENMSSIEAEDLMKGEIKYKRDGRIDSLAAKIILERYLTKKIS</sequence>
<dbReference type="EC" id="3.1.-.-" evidence="5"/>
<evidence type="ECO:0000256" key="2">
    <source>
        <dbReference type="ARBA" id="ARBA00022517"/>
    </source>
</evidence>
<dbReference type="InterPro" id="IPR037027">
    <property type="entry name" value="YqgF/RNaseH-like_dom_sf"/>
</dbReference>
<evidence type="ECO:0000313" key="8">
    <source>
        <dbReference type="Proteomes" id="UP000251135"/>
    </source>
</evidence>
<dbReference type="AlphaFoldDB" id="A0A363CZS8"/>
<keyword evidence="2 5" id="KW-0690">Ribosome biogenesis</keyword>
<reference evidence="7 8" key="1">
    <citation type="submission" date="2017-02" db="EMBL/GenBank/DDBJ databases">
        <title>Arcobacter caeni sp. nov, a new Arcobacter species isolated from reclaimed water.</title>
        <authorList>
            <person name="Figueras M.J."/>
            <person name="Perez-Cataluna A."/>
            <person name="Salas-Masso N."/>
        </authorList>
    </citation>
    <scope>NUCLEOTIDE SEQUENCE [LARGE SCALE GENOMIC DNA]</scope>
    <source>
        <strain evidence="7 8">RW17-10</strain>
    </source>
</reference>
<evidence type="ECO:0000256" key="4">
    <source>
        <dbReference type="ARBA" id="ARBA00022801"/>
    </source>
</evidence>
<dbReference type="InterPro" id="IPR012337">
    <property type="entry name" value="RNaseH-like_sf"/>
</dbReference>
<gene>
    <name evidence="7" type="ORF">B0174_06865</name>
</gene>
<dbReference type="GO" id="GO:0000967">
    <property type="term" value="P:rRNA 5'-end processing"/>
    <property type="evidence" value="ECO:0007669"/>
    <property type="project" value="UniProtKB-UniRule"/>
</dbReference>
<dbReference type="HAMAP" id="MF_00651">
    <property type="entry name" value="Nuclease_YqgF"/>
    <property type="match status" value="1"/>
</dbReference>
<dbReference type="Pfam" id="PF03652">
    <property type="entry name" value="RuvX"/>
    <property type="match status" value="1"/>
</dbReference>
<evidence type="ECO:0000256" key="1">
    <source>
        <dbReference type="ARBA" id="ARBA00022490"/>
    </source>
</evidence>
<name>A0A363CZS8_9BACT</name>
<keyword evidence="1 5" id="KW-0963">Cytoplasm</keyword>
<dbReference type="EMBL" id="MUXE01000008">
    <property type="protein sequence ID" value="PUE64337.1"/>
    <property type="molecule type" value="Genomic_DNA"/>
</dbReference>
<dbReference type="Gene3D" id="3.30.420.140">
    <property type="entry name" value="YqgF/RNase H-like domain"/>
    <property type="match status" value="1"/>
</dbReference>
<protein>
    <recommendedName>
        <fullName evidence="5">Putative pre-16S rRNA nuclease</fullName>
        <ecNumber evidence="5">3.1.-.-</ecNumber>
    </recommendedName>
</protein>
<dbReference type="CDD" id="cd16964">
    <property type="entry name" value="YqgF"/>
    <property type="match status" value="1"/>
</dbReference>
<comment type="similarity">
    <text evidence="5">Belongs to the YqgF HJR family.</text>
</comment>
<dbReference type="GO" id="GO:0016788">
    <property type="term" value="F:hydrolase activity, acting on ester bonds"/>
    <property type="evidence" value="ECO:0007669"/>
    <property type="project" value="UniProtKB-UniRule"/>
</dbReference>
<dbReference type="GO" id="GO:0004518">
    <property type="term" value="F:nuclease activity"/>
    <property type="evidence" value="ECO:0007669"/>
    <property type="project" value="UniProtKB-KW"/>
</dbReference>
<organism evidence="7 8">
    <name type="scientific">Arcobacter caeni</name>
    <dbReference type="NCBI Taxonomy" id="1912877"/>
    <lineage>
        <taxon>Bacteria</taxon>
        <taxon>Pseudomonadati</taxon>
        <taxon>Campylobacterota</taxon>
        <taxon>Epsilonproteobacteria</taxon>
        <taxon>Campylobacterales</taxon>
        <taxon>Arcobacteraceae</taxon>
        <taxon>Arcobacter</taxon>
    </lineage>
</organism>
<evidence type="ECO:0000259" key="6">
    <source>
        <dbReference type="SMART" id="SM00732"/>
    </source>
</evidence>